<dbReference type="AlphaFoldDB" id="A0ABD1U046"/>
<keyword evidence="3" id="KW-1185">Reference proteome</keyword>
<protein>
    <submittedName>
        <fullName evidence="2">Uncharacterized protein</fullName>
    </submittedName>
</protein>
<dbReference type="EMBL" id="JBFOLK010000004">
    <property type="protein sequence ID" value="KAL2518168.1"/>
    <property type="molecule type" value="Genomic_DNA"/>
</dbReference>
<feature type="compositionally biased region" description="Basic and acidic residues" evidence="1">
    <location>
        <begin position="12"/>
        <end position="22"/>
    </location>
</feature>
<accession>A0ABD1U046</accession>
<feature type="compositionally biased region" description="Low complexity" evidence="1">
    <location>
        <begin position="1"/>
        <end position="11"/>
    </location>
</feature>
<gene>
    <name evidence="2" type="ORF">Adt_14415</name>
</gene>
<evidence type="ECO:0000256" key="1">
    <source>
        <dbReference type="SAM" id="MobiDB-lite"/>
    </source>
</evidence>
<comment type="caution">
    <text evidence="2">The sequence shown here is derived from an EMBL/GenBank/DDBJ whole genome shotgun (WGS) entry which is preliminary data.</text>
</comment>
<feature type="region of interest" description="Disordered" evidence="1">
    <location>
        <begin position="1"/>
        <end position="29"/>
    </location>
</feature>
<reference evidence="3" key="1">
    <citation type="submission" date="2024-07" db="EMBL/GenBank/DDBJ databases">
        <title>Two chromosome-level genome assemblies of Korean endemic species Abeliophyllum distichum and Forsythia ovata (Oleaceae).</title>
        <authorList>
            <person name="Jang H."/>
        </authorList>
    </citation>
    <scope>NUCLEOTIDE SEQUENCE [LARGE SCALE GENOMIC DNA]</scope>
</reference>
<proteinExistence type="predicted"/>
<name>A0ABD1U046_9LAMI</name>
<sequence>MPSKSKPTTSGKGKEIAEESNVHKRARPAAPTYEAYVSEEAEQRATIFSTWSTIAEREVDLESLSHTTLSAIIYGKGWSRLCSKPYSIYMEVVREFMVNFNHAITDEEEEHTYEMYVRGVWVPCSPDVI</sequence>
<evidence type="ECO:0000313" key="3">
    <source>
        <dbReference type="Proteomes" id="UP001604336"/>
    </source>
</evidence>
<evidence type="ECO:0000313" key="2">
    <source>
        <dbReference type="EMBL" id="KAL2518168.1"/>
    </source>
</evidence>
<dbReference type="Proteomes" id="UP001604336">
    <property type="component" value="Unassembled WGS sequence"/>
</dbReference>
<organism evidence="2 3">
    <name type="scientific">Abeliophyllum distichum</name>
    <dbReference type="NCBI Taxonomy" id="126358"/>
    <lineage>
        <taxon>Eukaryota</taxon>
        <taxon>Viridiplantae</taxon>
        <taxon>Streptophyta</taxon>
        <taxon>Embryophyta</taxon>
        <taxon>Tracheophyta</taxon>
        <taxon>Spermatophyta</taxon>
        <taxon>Magnoliopsida</taxon>
        <taxon>eudicotyledons</taxon>
        <taxon>Gunneridae</taxon>
        <taxon>Pentapetalae</taxon>
        <taxon>asterids</taxon>
        <taxon>lamiids</taxon>
        <taxon>Lamiales</taxon>
        <taxon>Oleaceae</taxon>
        <taxon>Forsythieae</taxon>
        <taxon>Abeliophyllum</taxon>
    </lineage>
</organism>